<proteinExistence type="predicted"/>
<feature type="region of interest" description="Disordered" evidence="2">
    <location>
        <begin position="1"/>
        <end position="115"/>
    </location>
</feature>
<gene>
    <name evidence="3" type="ORF">FTJAE_6526</name>
</gene>
<feature type="region of interest" description="Disordered" evidence="2">
    <location>
        <begin position="278"/>
        <end position="317"/>
    </location>
</feature>
<evidence type="ECO:0000313" key="4">
    <source>
        <dbReference type="Proteomes" id="UP000530670"/>
    </source>
</evidence>
<feature type="compositionally biased region" description="Low complexity" evidence="2">
    <location>
        <begin position="65"/>
        <end position="91"/>
    </location>
</feature>
<dbReference type="Proteomes" id="UP000530670">
    <property type="component" value="Unassembled WGS sequence"/>
</dbReference>
<evidence type="ECO:0000256" key="2">
    <source>
        <dbReference type="SAM" id="MobiDB-lite"/>
    </source>
</evidence>
<evidence type="ECO:0000256" key="1">
    <source>
        <dbReference type="SAM" id="Coils"/>
    </source>
</evidence>
<accession>A0A8H5VVK5</accession>
<feature type="compositionally biased region" description="Basic and acidic residues" evidence="2">
    <location>
        <begin position="278"/>
        <end position="296"/>
    </location>
</feature>
<feature type="compositionally biased region" description="Basic and acidic residues" evidence="2">
    <location>
        <begin position="104"/>
        <end position="115"/>
    </location>
</feature>
<evidence type="ECO:0000313" key="3">
    <source>
        <dbReference type="EMBL" id="KAF5634999.1"/>
    </source>
</evidence>
<feature type="region of interest" description="Disordered" evidence="2">
    <location>
        <begin position="339"/>
        <end position="407"/>
    </location>
</feature>
<dbReference type="OrthoDB" id="5100978at2759"/>
<keyword evidence="4" id="KW-1185">Reference proteome</keyword>
<feature type="compositionally biased region" description="Polar residues" evidence="2">
    <location>
        <begin position="388"/>
        <end position="397"/>
    </location>
</feature>
<protein>
    <submittedName>
        <fullName evidence="3">Uncharacterized protein</fullName>
    </submittedName>
</protein>
<dbReference type="EMBL" id="JAAQRI010000127">
    <property type="protein sequence ID" value="KAF5634999.1"/>
    <property type="molecule type" value="Genomic_DNA"/>
</dbReference>
<name>A0A8H5VVK5_9HYPO</name>
<feature type="region of interest" description="Disordered" evidence="2">
    <location>
        <begin position="424"/>
        <end position="492"/>
    </location>
</feature>
<feature type="coiled-coil region" evidence="1">
    <location>
        <begin position="146"/>
        <end position="173"/>
    </location>
</feature>
<dbReference type="GeneID" id="59305417"/>
<feature type="compositionally biased region" description="Basic residues" evidence="2">
    <location>
        <begin position="440"/>
        <end position="453"/>
    </location>
</feature>
<feature type="compositionally biased region" description="Basic residues" evidence="2">
    <location>
        <begin position="480"/>
        <end position="492"/>
    </location>
</feature>
<reference evidence="3 4" key="1">
    <citation type="submission" date="2020-05" db="EMBL/GenBank/DDBJ databases">
        <title>Identification and distribution of gene clusters putatively required for synthesis of sphingolipid metabolism inhibitors in phylogenetically diverse species of the filamentous fungus Fusarium.</title>
        <authorList>
            <person name="Kim H.-S."/>
            <person name="Busman M."/>
            <person name="Brown D.W."/>
            <person name="Divon H."/>
            <person name="Uhlig S."/>
            <person name="Proctor R.H."/>
        </authorList>
    </citation>
    <scope>NUCLEOTIDE SEQUENCE [LARGE SCALE GENOMIC DNA]</scope>
    <source>
        <strain evidence="3 4">NRRL 66243</strain>
    </source>
</reference>
<feature type="compositionally biased region" description="Polar residues" evidence="2">
    <location>
        <begin position="15"/>
        <end position="45"/>
    </location>
</feature>
<organism evidence="3 4">
    <name type="scientific">Fusarium tjaetaba</name>
    <dbReference type="NCBI Taxonomy" id="1567544"/>
    <lineage>
        <taxon>Eukaryota</taxon>
        <taxon>Fungi</taxon>
        <taxon>Dikarya</taxon>
        <taxon>Ascomycota</taxon>
        <taxon>Pezizomycotina</taxon>
        <taxon>Sordariomycetes</taxon>
        <taxon>Hypocreomycetidae</taxon>
        <taxon>Hypocreales</taxon>
        <taxon>Nectriaceae</taxon>
        <taxon>Fusarium</taxon>
        <taxon>Fusarium fujikuroi species complex</taxon>
    </lineage>
</organism>
<sequence>MATAGPSKYRLVTDQAPSAQNSHLADSARQSSHSIRLGSPSTCQYPTGIPKPSLEPPSRHRRYSRTSSVSSSKSSSGPSRSCSPDSSSASSVQEVSIADEEVKEPEPDLPKAPEHFKRAFSVPKTLFDIYETSREWHFGFAPMHNVHALVMALHQANLKRENAEQQVRDLTQRLRSVAQPGPEIQPSEHELSKIENVTPAKLRRKRCARRKELIEHPGNISLKERFEKLAGWSEEVEADIDAAQDRNTLLFNQLGEAGKDIKRLEDEKLSLKDNEEKLEKQLEQSRKESTMADDVRTSPAPGVRPLQDPASRIDQENRIAELQREVERLRQENDKIRNALEQPQSQDSPPEKLEEQNNDATPEEAQLRSADAGIEVPTTDVEMGGITTGQDSTTPQDIETPVMPVAPPAAPEAEETVVLYPQRLLNSVNRHPRESSDKARRGRDSRRRRRREQQRRLEREEEEAQQRQQRRSEREGDARRPHKHHRKPLKVYKQKKKILSPLGWVRYRRTLMDFLSLSHMFSSSLELS</sequence>
<comment type="caution">
    <text evidence="3">The sequence shown here is derived from an EMBL/GenBank/DDBJ whole genome shotgun (WGS) entry which is preliminary data.</text>
</comment>
<dbReference type="RefSeq" id="XP_037206379.1">
    <property type="nucleotide sequence ID" value="XM_037353147.1"/>
</dbReference>
<dbReference type="AlphaFoldDB" id="A0A8H5VVK5"/>
<keyword evidence="1" id="KW-0175">Coiled coil</keyword>
<feature type="compositionally biased region" description="Basic and acidic residues" evidence="2">
    <location>
        <begin position="470"/>
        <end position="479"/>
    </location>
</feature>